<evidence type="ECO:0000256" key="5">
    <source>
        <dbReference type="NCBIfam" id="TIGR00168"/>
    </source>
</evidence>
<dbReference type="InterPro" id="IPR001288">
    <property type="entry name" value="Translation_initiation_fac_3"/>
</dbReference>
<organism evidence="9 10">
    <name type="scientific">Caldalkalibacillus uzonensis</name>
    <dbReference type="NCBI Taxonomy" id="353224"/>
    <lineage>
        <taxon>Bacteria</taxon>
        <taxon>Bacillati</taxon>
        <taxon>Bacillota</taxon>
        <taxon>Bacilli</taxon>
        <taxon>Bacillales</taxon>
        <taxon>Bacillaceae</taxon>
        <taxon>Caldalkalibacillus</taxon>
    </lineage>
</organism>
<keyword evidence="4" id="KW-0963">Cytoplasm</keyword>
<reference evidence="9 10" key="1">
    <citation type="submission" date="2023-07" db="EMBL/GenBank/DDBJ databases">
        <title>Genomic Encyclopedia of Type Strains, Phase IV (KMG-IV): sequencing the most valuable type-strain genomes for metagenomic binning, comparative biology and taxonomic classification.</title>
        <authorList>
            <person name="Goeker M."/>
        </authorList>
    </citation>
    <scope>NUCLEOTIDE SEQUENCE [LARGE SCALE GENOMIC DNA]</scope>
    <source>
        <strain evidence="9 10">DSM 17740</strain>
    </source>
</reference>
<evidence type="ECO:0000256" key="3">
    <source>
        <dbReference type="ARBA" id="ARBA00022917"/>
    </source>
</evidence>
<dbReference type="Gene3D" id="3.30.110.10">
    <property type="entry name" value="Translation initiation factor 3 (IF-3), C-terminal domain"/>
    <property type="match status" value="1"/>
</dbReference>
<dbReference type="Pfam" id="PF05198">
    <property type="entry name" value="IF3_N"/>
    <property type="match status" value="1"/>
</dbReference>
<dbReference type="InterPro" id="IPR036787">
    <property type="entry name" value="T_IF-3_N_sf"/>
</dbReference>
<feature type="domain" description="Translation initiation factor 3 C-terminal" evidence="7">
    <location>
        <begin position="121"/>
        <end position="206"/>
    </location>
</feature>
<dbReference type="Gene3D" id="3.10.20.80">
    <property type="entry name" value="Translation initiation factor 3 (IF-3), N-terminal domain"/>
    <property type="match status" value="1"/>
</dbReference>
<dbReference type="Proteomes" id="UP001232445">
    <property type="component" value="Unassembled WGS sequence"/>
</dbReference>
<dbReference type="InterPro" id="IPR019815">
    <property type="entry name" value="Translation_initiation_fac_3_C"/>
</dbReference>
<dbReference type="InterPro" id="IPR019814">
    <property type="entry name" value="Translation_initiation_fac_3_N"/>
</dbReference>
<comment type="subcellular location">
    <subcellularLocation>
        <location evidence="4 6">Cytoplasm</location>
    </subcellularLocation>
</comment>
<dbReference type="EMBL" id="JAUSUQ010000002">
    <property type="protein sequence ID" value="MDQ0337812.1"/>
    <property type="molecule type" value="Genomic_DNA"/>
</dbReference>
<evidence type="ECO:0000313" key="10">
    <source>
        <dbReference type="Proteomes" id="UP001232445"/>
    </source>
</evidence>
<comment type="caution">
    <text evidence="9">The sequence shown here is derived from an EMBL/GenBank/DDBJ whole genome shotgun (WGS) entry which is preliminary data.</text>
</comment>
<sequence length="209" mass="24108">MNDRLALRRLNAGDLYPHFLMGMEQAVWSLNLDGGVRVISKEHLVNENIRAREVRLIDVDGNQVGIVPIKKALQMAQDANLDLVNVAPQAKPPVCRIMDYGKYKFEQQKREREARKKQKVINVKEVRFSPNIEEHDYNTKMRNVQKFLSKGDKVKCTIRFRGRQITHAELGRELLERLAEDIADVGVVEKKPSMDGRNMIMFLAPKTEK</sequence>
<dbReference type="PANTHER" id="PTHR10938">
    <property type="entry name" value="TRANSLATION INITIATION FACTOR IF-3"/>
    <property type="match status" value="1"/>
</dbReference>
<dbReference type="SUPFAM" id="SSF54364">
    <property type="entry name" value="Translation initiation factor IF3, N-terminal domain"/>
    <property type="match status" value="1"/>
</dbReference>
<evidence type="ECO:0000259" key="8">
    <source>
        <dbReference type="Pfam" id="PF05198"/>
    </source>
</evidence>
<protein>
    <recommendedName>
        <fullName evidence="4 5">Translation initiation factor IF-3</fullName>
    </recommendedName>
</protein>
<dbReference type="PANTHER" id="PTHR10938:SF0">
    <property type="entry name" value="TRANSLATION INITIATION FACTOR IF-3, MITOCHONDRIAL"/>
    <property type="match status" value="1"/>
</dbReference>
<name>A0ABU0CNT9_9BACI</name>
<evidence type="ECO:0000313" key="9">
    <source>
        <dbReference type="EMBL" id="MDQ0337812.1"/>
    </source>
</evidence>
<accession>A0ABU0CNT9</accession>
<dbReference type="NCBIfam" id="TIGR00168">
    <property type="entry name" value="infC"/>
    <property type="match status" value="1"/>
</dbReference>
<keyword evidence="2 4" id="KW-0396">Initiation factor</keyword>
<dbReference type="Pfam" id="PF00707">
    <property type="entry name" value="IF3_C"/>
    <property type="match status" value="1"/>
</dbReference>
<dbReference type="PROSITE" id="PS00938">
    <property type="entry name" value="IF3"/>
    <property type="match status" value="1"/>
</dbReference>
<dbReference type="GO" id="GO:0003743">
    <property type="term" value="F:translation initiation factor activity"/>
    <property type="evidence" value="ECO:0007669"/>
    <property type="project" value="UniProtKB-KW"/>
</dbReference>
<dbReference type="InterPro" id="IPR036788">
    <property type="entry name" value="T_IF-3_C_sf"/>
</dbReference>
<gene>
    <name evidence="4" type="primary">infC</name>
    <name evidence="9" type="ORF">J2S00_000595</name>
</gene>
<evidence type="ECO:0000256" key="1">
    <source>
        <dbReference type="ARBA" id="ARBA00005439"/>
    </source>
</evidence>
<keyword evidence="3 4" id="KW-0648">Protein biosynthesis</keyword>
<dbReference type="InterPro" id="IPR019813">
    <property type="entry name" value="Translation_initiation_fac3_CS"/>
</dbReference>
<evidence type="ECO:0000259" key="7">
    <source>
        <dbReference type="Pfam" id="PF00707"/>
    </source>
</evidence>
<feature type="domain" description="Translation initiation factor 3 N-terminal" evidence="8">
    <location>
        <begin position="45"/>
        <end position="114"/>
    </location>
</feature>
<keyword evidence="10" id="KW-1185">Reference proteome</keyword>
<evidence type="ECO:0000256" key="4">
    <source>
        <dbReference type="HAMAP-Rule" id="MF_00080"/>
    </source>
</evidence>
<dbReference type="HAMAP" id="MF_00080">
    <property type="entry name" value="IF_3"/>
    <property type="match status" value="1"/>
</dbReference>
<evidence type="ECO:0000256" key="2">
    <source>
        <dbReference type="ARBA" id="ARBA00022540"/>
    </source>
</evidence>
<dbReference type="SUPFAM" id="SSF55200">
    <property type="entry name" value="Translation initiation factor IF3, C-terminal domain"/>
    <property type="match status" value="1"/>
</dbReference>
<evidence type="ECO:0000256" key="6">
    <source>
        <dbReference type="RuleBase" id="RU000646"/>
    </source>
</evidence>
<comment type="subunit">
    <text evidence="4 6">Monomer.</text>
</comment>
<proteinExistence type="inferred from homology"/>
<comment type="function">
    <text evidence="4 6">IF-3 binds to the 30S ribosomal subunit and shifts the equilibrium between 70S ribosomes and their 50S and 30S subunits in favor of the free subunits, thus enhancing the availability of 30S subunits on which protein synthesis initiation begins.</text>
</comment>
<comment type="similarity">
    <text evidence="1 4 6">Belongs to the IF-3 family.</text>
</comment>